<keyword evidence="5" id="KW-1185">Reference proteome</keyword>
<evidence type="ECO:0000256" key="3">
    <source>
        <dbReference type="ARBA" id="ARBA00023274"/>
    </source>
</evidence>
<dbReference type="STRING" id="36166.T1H4T7"/>
<dbReference type="GO" id="GO:0003735">
    <property type="term" value="F:structural constituent of ribosome"/>
    <property type="evidence" value="ECO:0007669"/>
    <property type="project" value="InterPro"/>
</dbReference>
<keyword evidence="3" id="KW-0687">Ribonucleoprotein</keyword>
<dbReference type="EnsemblMetazoa" id="MESCA011305-RA">
    <property type="protein sequence ID" value="MESCA011305-PA"/>
    <property type="gene ID" value="MESCA011305"/>
</dbReference>
<reference evidence="5" key="1">
    <citation type="submission" date="2013-02" db="EMBL/GenBank/DDBJ databases">
        <authorList>
            <person name="Hughes D."/>
        </authorList>
    </citation>
    <scope>NUCLEOTIDE SEQUENCE</scope>
    <source>
        <strain>Durham</strain>
        <strain evidence="5">NC isolate 2 -- Noor lab</strain>
    </source>
</reference>
<dbReference type="AlphaFoldDB" id="T1H4T7"/>
<name>T1H4T7_MEGSC</name>
<protein>
    <submittedName>
        <fullName evidence="4">Uncharacterized protein</fullName>
    </submittedName>
</protein>
<dbReference type="GO" id="GO:0006412">
    <property type="term" value="P:translation"/>
    <property type="evidence" value="ECO:0007669"/>
    <property type="project" value="InterPro"/>
</dbReference>
<dbReference type="HOGENOM" id="CLU_2707632_0_0_1"/>
<dbReference type="GO" id="GO:0005840">
    <property type="term" value="C:ribosome"/>
    <property type="evidence" value="ECO:0007669"/>
    <property type="project" value="UniProtKB-KW"/>
</dbReference>
<dbReference type="InterPro" id="IPR001931">
    <property type="entry name" value="Ribosomal_eS21"/>
</dbReference>
<evidence type="ECO:0000256" key="1">
    <source>
        <dbReference type="ARBA" id="ARBA00010228"/>
    </source>
</evidence>
<evidence type="ECO:0000313" key="5">
    <source>
        <dbReference type="Proteomes" id="UP000015102"/>
    </source>
</evidence>
<evidence type="ECO:0000256" key="2">
    <source>
        <dbReference type="ARBA" id="ARBA00022980"/>
    </source>
</evidence>
<evidence type="ECO:0000313" key="4">
    <source>
        <dbReference type="EnsemblMetazoa" id="MESCA011305-PA"/>
    </source>
</evidence>
<reference evidence="4" key="2">
    <citation type="submission" date="2015-06" db="UniProtKB">
        <authorList>
            <consortium name="EnsemblMetazoa"/>
        </authorList>
    </citation>
    <scope>IDENTIFICATION</scope>
</reference>
<dbReference type="EMBL" id="CAQQ02161983">
    <property type="status" value="NOT_ANNOTATED_CDS"/>
    <property type="molecule type" value="Genomic_DNA"/>
</dbReference>
<dbReference type="Gene3D" id="3.30.1230.20">
    <property type="match status" value="1"/>
</dbReference>
<proteinExistence type="inferred from homology"/>
<dbReference type="Pfam" id="PF01249">
    <property type="entry name" value="Ribosomal_S21e"/>
    <property type="match status" value="1"/>
</dbReference>
<dbReference type="InterPro" id="IPR038579">
    <property type="entry name" value="Ribosomal_eS21_sf"/>
</dbReference>
<sequence length="73" mass="8463">MEKFDTPIKINDLSFDSGVLAPSDMKYGFRHEKPFNFIYIEMENDAGEFVDLYCLRKCTSSHRIIHAKDNASN</sequence>
<dbReference type="GO" id="GO:1990904">
    <property type="term" value="C:ribonucleoprotein complex"/>
    <property type="evidence" value="ECO:0007669"/>
    <property type="project" value="UniProtKB-KW"/>
</dbReference>
<keyword evidence="2" id="KW-0689">Ribosomal protein</keyword>
<organism evidence="4 5">
    <name type="scientific">Megaselia scalaris</name>
    <name type="common">Humpbacked fly</name>
    <name type="synonym">Phora scalaris</name>
    <dbReference type="NCBI Taxonomy" id="36166"/>
    <lineage>
        <taxon>Eukaryota</taxon>
        <taxon>Metazoa</taxon>
        <taxon>Ecdysozoa</taxon>
        <taxon>Arthropoda</taxon>
        <taxon>Hexapoda</taxon>
        <taxon>Insecta</taxon>
        <taxon>Pterygota</taxon>
        <taxon>Neoptera</taxon>
        <taxon>Endopterygota</taxon>
        <taxon>Diptera</taxon>
        <taxon>Brachycera</taxon>
        <taxon>Muscomorpha</taxon>
        <taxon>Platypezoidea</taxon>
        <taxon>Phoridae</taxon>
        <taxon>Megaseliini</taxon>
        <taxon>Megaselia</taxon>
    </lineage>
</organism>
<accession>T1H4T7</accession>
<dbReference type="Proteomes" id="UP000015102">
    <property type="component" value="Unassembled WGS sequence"/>
</dbReference>
<comment type="similarity">
    <text evidence="1">Belongs to the eukaryotic ribosomal protein eS21 family.</text>
</comment>